<gene>
    <name evidence="9" type="ORF">B0H63DRAFT_435777</name>
</gene>
<sequence length="423" mass="46168">MSAPGVPTLISNPRESYQVNIIACASITWFLGATFVALRFYTRGRLLHNLGAEDWFILVALVFSGATCAGMIEQATYGLGKHALDVHPAVMMVMARAGWYTILWYMLALLFTKVSILLLYIRILSYQHARYAVYAIMSVVVFANGVWTLATVVTACIPLQAFWNPAGTPGASCRPTSYWYANTGLHIGTDVLLYILPLPIIINLQVKTRQKVALVCAISVVRLWELVEENTRADFTFDNVSISYLTCIEINAAIACACCMTLKPLVSRVFPRLWGSSSGSARAKQQQKRQQQQQVAGAGAGGAVGGVAGRGPPTIGSSPSRMSQQQQQQQQMKNGNTTWAVLAHERNGSHSQLLEDDDDDYGEDSLGGVGADEKRDLTEVVMVVDIEAPMVSPLDATVTRMAMPREPPNTYRIAKESVEDKGA</sequence>
<feature type="region of interest" description="Disordered" evidence="6">
    <location>
        <begin position="280"/>
        <end position="335"/>
    </location>
</feature>
<reference evidence="9" key="2">
    <citation type="submission" date="2023-06" db="EMBL/GenBank/DDBJ databases">
        <authorList>
            <consortium name="Lawrence Berkeley National Laboratory"/>
            <person name="Haridas S."/>
            <person name="Hensen N."/>
            <person name="Bonometti L."/>
            <person name="Westerberg I."/>
            <person name="Brannstrom I.O."/>
            <person name="Guillou S."/>
            <person name="Cros-Aarteil S."/>
            <person name="Calhoun S."/>
            <person name="Kuo A."/>
            <person name="Mondo S."/>
            <person name="Pangilinan J."/>
            <person name="Riley R."/>
            <person name="LaButti K."/>
            <person name="Andreopoulos B."/>
            <person name="Lipzen A."/>
            <person name="Chen C."/>
            <person name="Yanf M."/>
            <person name="Daum C."/>
            <person name="Ng V."/>
            <person name="Clum A."/>
            <person name="Steindorff A."/>
            <person name="Ohm R."/>
            <person name="Martin F."/>
            <person name="Silar P."/>
            <person name="Natvig D."/>
            <person name="Lalanne C."/>
            <person name="Gautier V."/>
            <person name="Ament-velasquez S.L."/>
            <person name="Kruys A."/>
            <person name="Hutchinson M.I."/>
            <person name="Powell A.J."/>
            <person name="Barry K."/>
            <person name="Miller A.N."/>
            <person name="Grigoriev I.V."/>
            <person name="Debuchy R."/>
            <person name="Gladieux P."/>
            <person name="Thoren M.H."/>
            <person name="Johannesson H."/>
        </authorList>
    </citation>
    <scope>NUCLEOTIDE SEQUENCE</scope>
    <source>
        <strain evidence="9">CBS 232.78</strain>
    </source>
</reference>
<proteinExistence type="inferred from homology"/>
<feature type="domain" description="Rhodopsin" evidence="8">
    <location>
        <begin position="38"/>
        <end position="268"/>
    </location>
</feature>
<feature type="compositionally biased region" description="Acidic residues" evidence="6">
    <location>
        <begin position="354"/>
        <end position="363"/>
    </location>
</feature>
<feature type="compositionally biased region" description="Gly residues" evidence="6">
    <location>
        <begin position="298"/>
        <end position="309"/>
    </location>
</feature>
<comment type="similarity">
    <text evidence="5">Belongs to the SAT4 family.</text>
</comment>
<evidence type="ECO:0000256" key="4">
    <source>
        <dbReference type="ARBA" id="ARBA00023136"/>
    </source>
</evidence>
<feature type="transmembrane region" description="Helical" evidence="7">
    <location>
        <begin position="20"/>
        <end position="42"/>
    </location>
</feature>
<dbReference type="AlphaFoldDB" id="A0AAE0NB76"/>
<keyword evidence="2 7" id="KW-0812">Transmembrane</keyword>
<feature type="transmembrane region" description="Helical" evidence="7">
    <location>
        <begin position="54"/>
        <end position="77"/>
    </location>
</feature>
<keyword evidence="3 7" id="KW-1133">Transmembrane helix</keyword>
<evidence type="ECO:0000256" key="2">
    <source>
        <dbReference type="ARBA" id="ARBA00022692"/>
    </source>
</evidence>
<dbReference type="Proteomes" id="UP001285441">
    <property type="component" value="Unassembled WGS sequence"/>
</dbReference>
<evidence type="ECO:0000256" key="3">
    <source>
        <dbReference type="ARBA" id="ARBA00022989"/>
    </source>
</evidence>
<protein>
    <recommendedName>
        <fullName evidence="8">Rhodopsin domain-containing protein</fullName>
    </recommendedName>
</protein>
<evidence type="ECO:0000313" key="10">
    <source>
        <dbReference type="Proteomes" id="UP001285441"/>
    </source>
</evidence>
<evidence type="ECO:0000256" key="5">
    <source>
        <dbReference type="ARBA" id="ARBA00038359"/>
    </source>
</evidence>
<comment type="caution">
    <text evidence="9">The sequence shown here is derived from an EMBL/GenBank/DDBJ whole genome shotgun (WGS) entry which is preliminary data.</text>
</comment>
<evidence type="ECO:0000313" key="9">
    <source>
        <dbReference type="EMBL" id="KAK3377577.1"/>
    </source>
</evidence>
<evidence type="ECO:0000256" key="1">
    <source>
        <dbReference type="ARBA" id="ARBA00004141"/>
    </source>
</evidence>
<dbReference type="PANTHER" id="PTHR33048:SF47">
    <property type="entry name" value="INTEGRAL MEMBRANE PROTEIN-RELATED"/>
    <property type="match status" value="1"/>
</dbReference>
<organism evidence="9 10">
    <name type="scientific">Podospora didyma</name>
    <dbReference type="NCBI Taxonomy" id="330526"/>
    <lineage>
        <taxon>Eukaryota</taxon>
        <taxon>Fungi</taxon>
        <taxon>Dikarya</taxon>
        <taxon>Ascomycota</taxon>
        <taxon>Pezizomycotina</taxon>
        <taxon>Sordariomycetes</taxon>
        <taxon>Sordariomycetidae</taxon>
        <taxon>Sordariales</taxon>
        <taxon>Podosporaceae</taxon>
        <taxon>Podospora</taxon>
    </lineage>
</organism>
<feature type="transmembrane region" description="Helical" evidence="7">
    <location>
        <begin position="133"/>
        <end position="163"/>
    </location>
</feature>
<dbReference type="EMBL" id="JAULSW010000006">
    <property type="protein sequence ID" value="KAK3377577.1"/>
    <property type="molecule type" value="Genomic_DNA"/>
</dbReference>
<keyword evidence="10" id="KW-1185">Reference proteome</keyword>
<feature type="region of interest" description="Disordered" evidence="6">
    <location>
        <begin position="350"/>
        <end position="370"/>
    </location>
</feature>
<feature type="transmembrane region" description="Helical" evidence="7">
    <location>
        <begin position="183"/>
        <end position="202"/>
    </location>
</feature>
<accession>A0AAE0NB76</accession>
<dbReference type="PANTHER" id="PTHR33048">
    <property type="entry name" value="PTH11-LIKE INTEGRAL MEMBRANE PROTEIN (AFU_ORTHOLOGUE AFUA_5G11245)"/>
    <property type="match status" value="1"/>
</dbReference>
<comment type="subcellular location">
    <subcellularLocation>
        <location evidence="1">Membrane</location>
        <topology evidence="1">Multi-pass membrane protein</topology>
    </subcellularLocation>
</comment>
<evidence type="ECO:0000259" key="8">
    <source>
        <dbReference type="Pfam" id="PF20684"/>
    </source>
</evidence>
<evidence type="ECO:0000256" key="6">
    <source>
        <dbReference type="SAM" id="MobiDB-lite"/>
    </source>
</evidence>
<feature type="transmembrane region" description="Helical" evidence="7">
    <location>
        <begin position="97"/>
        <end position="121"/>
    </location>
</feature>
<dbReference type="InterPro" id="IPR052337">
    <property type="entry name" value="SAT4-like"/>
</dbReference>
<keyword evidence="4 7" id="KW-0472">Membrane</keyword>
<feature type="region of interest" description="Disordered" evidence="6">
    <location>
        <begin position="402"/>
        <end position="423"/>
    </location>
</feature>
<dbReference type="InterPro" id="IPR049326">
    <property type="entry name" value="Rhodopsin_dom_fungi"/>
</dbReference>
<feature type="compositionally biased region" description="Basic and acidic residues" evidence="6">
    <location>
        <begin position="413"/>
        <end position="423"/>
    </location>
</feature>
<evidence type="ECO:0000256" key="7">
    <source>
        <dbReference type="SAM" id="Phobius"/>
    </source>
</evidence>
<feature type="compositionally biased region" description="Low complexity" evidence="6">
    <location>
        <begin position="281"/>
        <end position="297"/>
    </location>
</feature>
<reference evidence="9" key="1">
    <citation type="journal article" date="2023" name="Mol. Phylogenet. Evol.">
        <title>Genome-scale phylogeny and comparative genomics of the fungal order Sordariales.</title>
        <authorList>
            <person name="Hensen N."/>
            <person name="Bonometti L."/>
            <person name="Westerberg I."/>
            <person name="Brannstrom I.O."/>
            <person name="Guillou S."/>
            <person name="Cros-Aarteil S."/>
            <person name="Calhoun S."/>
            <person name="Haridas S."/>
            <person name="Kuo A."/>
            <person name="Mondo S."/>
            <person name="Pangilinan J."/>
            <person name="Riley R."/>
            <person name="LaButti K."/>
            <person name="Andreopoulos B."/>
            <person name="Lipzen A."/>
            <person name="Chen C."/>
            <person name="Yan M."/>
            <person name="Daum C."/>
            <person name="Ng V."/>
            <person name="Clum A."/>
            <person name="Steindorff A."/>
            <person name="Ohm R.A."/>
            <person name="Martin F."/>
            <person name="Silar P."/>
            <person name="Natvig D.O."/>
            <person name="Lalanne C."/>
            <person name="Gautier V."/>
            <person name="Ament-Velasquez S.L."/>
            <person name="Kruys A."/>
            <person name="Hutchinson M.I."/>
            <person name="Powell A.J."/>
            <person name="Barry K."/>
            <person name="Miller A.N."/>
            <person name="Grigoriev I.V."/>
            <person name="Debuchy R."/>
            <person name="Gladieux P."/>
            <person name="Hiltunen Thoren M."/>
            <person name="Johannesson H."/>
        </authorList>
    </citation>
    <scope>NUCLEOTIDE SEQUENCE</scope>
    <source>
        <strain evidence="9">CBS 232.78</strain>
    </source>
</reference>
<name>A0AAE0NB76_9PEZI</name>
<dbReference type="Pfam" id="PF20684">
    <property type="entry name" value="Fung_rhodopsin"/>
    <property type="match status" value="1"/>
</dbReference>
<dbReference type="GO" id="GO:0016020">
    <property type="term" value="C:membrane"/>
    <property type="evidence" value="ECO:0007669"/>
    <property type="project" value="UniProtKB-SubCell"/>
</dbReference>